<dbReference type="InterPro" id="IPR027417">
    <property type="entry name" value="P-loop_NTPase"/>
</dbReference>
<dbReference type="InterPro" id="IPR041682">
    <property type="entry name" value="AAA_14"/>
</dbReference>
<dbReference type="AlphaFoldDB" id="A0A6N6M396"/>
<proteinExistence type="predicted"/>
<organism evidence="2 3">
    <name type="scientific">Salibacter halophilus</name>
    <dbReference type="NCBI Taxonomy" id="1803916"/>
    <lineage>
        <taxon>Bacteria</taxon>
        <taxon>Pseudomonadati</taxon>
        <taxon>Bacteroidota</taxon>
        <taxon>Flavobacteriia</taxon>
        <taxon>Flavobacteriales</taxon>
        <taxon>Salibacteraceae</taxon>
        <taxon>Salibacter</taxon>
    </lineage>
</organism>
<evidence type="ECO:0000313" key="2">
    <source>
        <dbReference type="EMBL" id="KAB1063556.1"/>
    </source>
</evidence>
<dbReference type="OrthoDB" id="9768467at2"/>
<dbReference type="GO" id="GO:0005524">
    <property type="term" value="F:ATP binding"/>
    <property type="evidence" value="ECO:0007669"/>
    <property type="project" value="UniProtKB-KW"/>
</dbReference>
<evidence type="ECO:0000259" key="1">
    <source>
        <dbReference type="Pfam" id="PF13173"/>
    </source>
</evidence>
<evidence type="ECO:0000313" key="3">
    <source>
        <dbReference type="Proteomes" id="UP000435357"/>
    </source>
</evidence>
<dbReference type="Proteomes" id="UP000435357">
    <property type="component" value="Unassembled WGS sequence"/>
</dbReference>
<dbReference type="Gene3D" id="3.40.50.300">
    <property type="entry name" value="P-loop containing nucleotide triphosphate hydrolases"/>
    <property type="match status" value="1"/>
</dbReference>
<dbReference type="PANTHER" id="PTHR42990:SF1">
    <property type="entry name" value="AAA+ ATPASE DOMAIN-CONTAINING PROTEIN"/>
    <property type="match status" value="1"/>
</dbReference>
<feature type="domain" description="AAA" evidence="1">
    <location>
        <begin position="31"/>
        <end position="150"/>
    </location>
</feature>
<keyword evidence="2" id="KW-0067">ATP-binding</keyword>
<keyword evidence="2" id="KW-0547">Nucleotide-binding</keyword>
<accession>A0A6N6M396</accession>
<gene>
    <name evidence="2" type="ORF">F3059_10850</name>
</gene>
<name>A0A6N6M396_9FLAO</name>
<dbReference type="RefSeq" id="WP_151169127.1">
    <property type="nucleotide sequence ID" value="NZ_WACR01000008.1"/>
</dbReference>
<reference evidence="2 3" key="1">
    <citation type="submission" date="2019-09" db="EMBL/GenBank/DDBJ databases">
        <title>Genomes of Cryomorphaceae.</title>
        <authorList>
            <person name="Bowman J.P."/>
        </authorList>
    </citation>
    <scope>NUCLEOTIDE SEQUENCE [LARGE SCALE GENOMIC DNA]</scope>
    <source>
        <strain evidence="2 3">KCTC 52047</strain>
    </source>
</reference>
<dbReference type="Pfam" id="PF13173">
    <property type="entry name" value="AAA_14"/>
    <property type="match status" value="1"/>
</dbReference>
<dbReference type="PANTHER" id="PTHR42990">
    <property type="entry name" value="ATPASE"/>
    <property type="match status" value="1"/>
</dbReference>
<dbReference type="EMBL" id="WACR01000008">
    <property type="protein sequence ID" value="KAB1063556.1"/>
    <property type="molecule type" value="Genomic_DNA"/>
</dbReference>
<sequence>MNLLIEKSKKKLTQLNAKSKRYLYNQIDWTQKLIIIKGYRGAGKTTMVLQKLSESNDKSIYLSLDDFYFETNRLIEVVQKLYKMGYRVFALDEVHRYNWWSKDIKQLYDDYEDINIIATGSSILDIKKGNADLSRRAVLYTLHGMSFREFINFKHNRDFKEIKLYDIIEKHHQLSSDISEQFNFQKTFDEYLEFGVFPFYFESKETYRQKLEETLNLVIDSDITPFEELKYSTVRTMKKLLYVISQSVPFKPNINKLAQKLDTTRNTVLLLLDHLYQAQILNLLKTDTKGISYLQKPEKIYLHNTNLIHLFSAGKANIGNIRETFFFNQLNATQHVVAPKYGDFLVNNQYIFEVGGPSKTNDQIRGLPDAYLALDIKNGNNNRIPLWLFGMLY</sequence>
<protein>
    <submittedName>
        <fullName evidence="2">ATP-binding protein</fullName>
    </submittedName>
</protein>
<dbReference type="SUPFAM" id="SSF52540">
    <property type="entry name" value="P-loop containing nucleoside triphosphate hydrolases"/>
    <property type="match status" value="1"/>
</dbReference>
<keyword evidence="3" id="KW-1185">Reference proteome</keyword>
<comment type="caution">
    <text evidence="2">The sequence shown here is derived from an EMBL/GenBank/DDBJ whole genome shotgun (WGS) entry which is preliminary data.</text>
</comment>